<dbReference type="InterPro" id="IPR036412">
    <property type="entry name" value="HAD-like_sf"/>
</dbReference>
<dbReference type="PRINTS" id="PR00413">
    <property type="entry name" value="HADHALOGNASE"/>
</dbReference>
<dbReference type="InterPro" id="IPR006439">
    <property type="entry name" value="HAD-SF_hydro_IA"/>
</dbReference>
<dbReference type="SUPFAM" id="SSF56784">
    <property type="entry name" value="HAD-like"/>
    <property type="match status" value="1"/>
</dbReference>
<dbReference type="RefSeq" id="WP_086439613.1">
    <property type="nucleotide sequence ID" value="NZ_CP035055.1"/>
</dbReference>
<dbReference type="PANTHER" id="PTHR47478:SF1">
    <property type="entry name" value="PYRIMIDINE 5'-NUCLEOTIDASE YJJG"/>
    <property type="match status" value="1"/>
</dbReference>
<dbReference type="InterPro" id="IPR011951">
    <property type="entry name" value="HAD-SF_hydro_IA_YjjG/PynA"/>
</dbReference>
<dbReference type="NCBIfam" id="TIGR01549">
    <property type="entry name" value="HAD-SF-IA-v1"/>
    <property type="match status" value="1"/>
</dbReference>
<dbReference type="AlphaFoldDB" id="A0AAJ6D1B6"/>
<dbReference type="EMBL" id="CP121468">
    <property type="protein sequence ID" value="WFR88972.1"/>
    <property type="molecule type" value="Genomic_DNA"/>
</dbReference>
<dbReference type="Gene3D" id="3.40.50.1000">
    <property type="entry name" value="HAD superfamily/HAD-like"/>
    <property type="match status" value="1"/>
</dbReference>
<evidence type="ECO:0000313" key="1">
    <source>
        <dbReference type="EMBL" id="WFR88972.1"/>
    </source>
</evidence>
<name>A0AAJ6D1B6_LIMFE</name>
<gene>
    <name evidence="1" type="ORF">P8634_09480</name>
</gene>
<dbReference type="InterPro" id="IPR023198">
    <property type="entry name" value="PGP-like_dom2"/>
</dbReference>
<organism evidence="1 2">
    <name type="scientific">Limosilactobacillus fermentum</name>
    <name type="common">Lactobacillus fermentum</name>
    <dbReference type="NCBI Taxonomy" id="1613"/>
    <lineage>
        <taxon>Bacteria</taxon>
        <taxon>Bacillati</taxon>
        <taxon>Bacillota</taxon>
        <taxon>Bacilli</taxon>
        <taxon>Lactobacillales</taxon>
        <taxon>Lactobacillaceae</taxon>
        <taxon>Limosilactobacillus</taxon>
    </lineage>
</organism>
<dbReference type="Gene3D" id="1.10.150.240">
    <property type="entry name" value="Putative phosphatase, domain 2"/>
    <property type="match status" value="1"/>
</dbReference>
<proteinExistence type="predicted"/>
<dbReference type="GO" id="GO:0008253">
    <property type="term" value="F:5'-nucleotidase activity"/>
    <property type="evidence" value="ECO:0007669"/>
    <property type="project" value="InterPro"/>
</dbReference>
<protein>
    <submittedName>
        <fullName evidence="1">YjjG family noncanonical pyrimidine nucleotidase</fullName>
    </submittedName>
</protein>
<reference evidence="1" key="1">
    <citation type="submission" date="2023-04" db="EMBL/GenBank/DDBJ databases">
        <title>Genomic of Limosilactobacillus fermentum MSJK0025.</title>
        <authorList>
            <person name="Yang S."/>
        </authorList>
    </citation>
    <scope>NUCLEOTIDE SEQUENCE</scope>
    <source>
        <strain evidence="1">MSJK0025</strain>
    </source>
</reference>
<dbReference type="Proteomes" id="UP001218104">
    <property type="component" value="Chromosome"/>
</dbReference>
<dbReference type="InterPro" id="IPR023214">
    <property type="entry name" value="HAD_sf"/>
</dbReference>
<dbReference type="NCBIfam" id="TIGR02254">
    <property type="entry name" value="YjjG_YfnB"/>
    <property type="match status" value="1"/>
</dbReference>
<dbReference type="Pfam" id="PF00702">
    <property type="entry name" value="Hydrolase"/>
    <property type="match status" value="1"/>
</dbReference>
<dbReference type="SFLD" id="SFLDS00003">
    <property type="entry name" value="Haloacid_Dehalogenase"/>
    <property type="match status" value="1"/>
</dbReference>
<dbReference type="SFLD" id="SFLDG01129">
    <property type="entry name" value="C1.5:_HAD__Beta-PGM__Phosphata"/>
    <property type="match status" value="1"/>
</dbReference>
<evidence type="ECO:0000313" key="2">
    <source>
        <dbReference type="Proteomes" id="UP001218104"/>
    </source>
</evidence>
<dbReference type="PANTHER" id="PTHR47478">
    <property type="match status" value="1"/>
</dbReference>
<dbReference type="InterPro" id="IPR052550">
    <property type="entry name" value="Pyrimidine_5'-ntase_YjjG"/>
</dbReference>
<sequence length="232" mass="25557">MRYQQLIFDVDNTLLNFSAGETVALTTLFEKHGIAPTPSLVAAYQRYNTSLWRQIEAGTLTKDELFAKRFVTFFKEQLGQTVGPEVDQEYLGYLGTQHELMPGAMAMLKQAQRLGYQLGIITNGVAKVQKSRLSESGLAPLFSSVLVSETVGVEKPDPVIFERFFATSEVAPEQSIMIGDGLPSDIVGAHKAHLASVWYNPRRVANTSGVTPTVTVADHQELTDLLTQWAHA</sequence>
<accession>A0AAJ6D1B6</accession>